<dbReference type="Pfam" id="PF06224">
    <property type="entry name" value="AlkZ-like"/>
    <property type="match status" value="1"/>
</dbReference>
<dbReference type="PANTHER" id="PTHR30528:SF0">
    <property type="entry name" value="CYTOPLASMIC PROTEIN"/>
    <property type="match status" value="1"/>
</dbReference>
<dbReference type="EMBL" id="LGKP01000011">
    <property type="protein sequence ID" value="KPL90650.1"/>
    <property type="molecule type" value="Genomic_DNA"/>
</dbReference>
<sequence length="402" mass="46725">MTPTISLDQARAIAIAAQGLDRRPSVVDQATLHQTIKRMQIVQIDTINVVARAPYFVLWSRLGNYDPDWFDQLQFPAGQLFEYWAHAASFLPIELFPLLRPAMLRYTTHGWPKARQWLEEHKEVVDHVLATIRERGPLRSAHFEAPVDHAGGGWWNWKPAKSALDLLWSMGELMIIRREKFQRVYELTERVMPNWDDRDTPSFEDAAEQLSERGLRAMGIASERHLPDYFRQRRPGIKERLQTWAAEGKAIEVNVEGWSAPAYIHHDQRHLLEQTPTPSLTTMLSPFDNLIWDRQRTMDFWQFDYKIECYTPAPKRRYGYFTLPILWKDRVIGRIDAKAERSADIFRVHALHLEPNITPSPALYDDLAVMLRDCANWHRTPTISITMSDPPQVAAEVQARIS</sequence>
<evidence type="ECO:0000313" key="1">
    <source>
        <dbReference type="EMBL" id="KPL90650.1"/>
    </source>
</evidence>
<evidence type="ECO:0000313" key="2">
    <source>
        <dbReference type="Proteomes" id="UP000050277"/>
    </source>
</evidence>
<gene>
    <name evidence="1" type="ORF">SE18_06195</name>
</gene>
<protein>
    <recommendedName>
        <fullName evidence="3">Cytoplasmic protein</fullName>
    </recommendedName>
</protein>
<reference evidence="1 2" key="1">
    <citation type="submission" date="2015-07" db="EMBL/GenBank/DDBJ databases">
        <title>Whole genome sequence of Herpetosiphon geysericola DSM 7119.</title>
        <authorList>
            <person name="Hemp J."/>
            <person name="Ward L.M."/>
            <person name="Pace L.A."/>
            <person name="Fischer W.W."/>
        </authorList>
    </citation>
    <scope>NUCLEOTIDE SEQUENCE [LARGE SCALE GENOMIC DNA]</scope>
    <source>
        <strain evidence="1 2">DSM 7119</strain>
    </source>
</reference>
<dbReference type="RefSeq" id="WP_054533559.1">
    <property type="nucleotide sequence ID" value="NZ_LGKP01000011.1"/>
</dbReference>
<keyword evidence="2" id="KW-1185">Reference proteome</keyword>
<evidence type="ECO:0008006" key="3">
    <source>
        <dbReference type="Google" id="ProtNLM"/>
    </source>
</evidence>
<dbReference type="Proteomes" id="UP000050277">
    <property type="component" value="Unassembled WGS sequence"/>
</dbReference>
<name>A0A0N8GSZ2_9CHLR</name>
<dbReference type="PANTHER" id="PTHR30528">
    <property type="entry name" value="CYTOPLASMIC PROTEIN"/>
    <property type="match status" value="1"/>
</dbReference>
<dbReference type="PATRIC" id="fig|70996.4.peg.5640"/>
<comment type="caution">
    <text evidence="1">The sequence shown here is derived from an EMBL/GenBank/DDBJ whole genome shotgun (WGS) entry which is preliminary data.</text>
</comment>
<organism evidence="1 2">
    <name type="scientific">Herpetosiphon geysericola</name>
    <dbReference type="NCBI Taxonomy" id="70996"/>
    <lineage>
        <taxon>Bacteria</taxon>
        <taxon>Bacillati</taxon>
        <taxon>Chloroflexota</taxon>
        <taxon>Chloroflexia</taxon>
        <taxon>Herpetosiphonales</taxon>
        <taxon>Herpetosiphonaceae</taxon>
        <taxon>Herpetosiphon</taxon>
    </lineage>
</organism>
<dbReference type="InterPro" id="IPR009351">
    <property type="entry name" value="AlkZ-like"/>
</dbReference>
<proteinExistence type="predicted"/>
<dbReference type="OrthoDB" id="9787207at2"/>
<accession>A0A0N8GSZ2</accession>
<dbReference type="AlphaFoldDB" id="A0A0N8GSZ2"/>